<keyword evidence="2" id="KW-1185">Reference proteome</keyword>
<dbReference type="KEGG" id="olu:OSTLU_26704"/>
<name>A4S5B5_OSTLU</name>
<dbReference type="EMBL" id="CP000592">
    <property type="protein sequence ID" value="ABO98871.1"/>
    <property type="molecule type" value="Genomic_DNA"/>
</dbReference>
<accession>A4S5B5</accession>
<dbReference type="HOGENOM" id="CLU_2502019_0_0_1"/>
<dbReference type="Proteomes" id="UP000001568">
    <property type="component" value="Chromosome 12"/>
</dbReference>
<dbReference type="OMA" id="IGPDACK"/>
<dbReference type="RefSeq" id="XP_001420578.1">
    <property type="nucleotide sequence ID" value="XM_001420541.1"/>
</dbReference>
<dbReference type="AlphaFoldDB" id="A4S5B5"/>
<gene>
    <name evidence="1" type="ORF">OSTLU_26704</name>
</gene>
<dbReference type="OrthoDB" id="10395381at2759"/>
<reference evidence="1 2" key="1">
    <citation type="journal article" date="2007" name="Proc. Natl. Acad. Sci. U.S.A.">
        <title>The tiny eukaryote Ostreococcus provides genomic insights into the paradox of plankton speciation.</title>
        <authorList>
            <person name="Palenik B."/>
            <person name="Grimwood J."/>
            <person name="Aerts A."/>
            <person name="Rouze P."/>
            <person name="Salamov A."/>
            <person name="Putnam N."/>
            <person name="Dupont C."/>
            <person name="Jorgensen R."/>
            <person name="Derelle E."/>
            <person name="Rombauts S."/>
            <person name="Zhou K."/>
            <person name="Otillar R."/>
            <person name="Merchant S.S."/>
            <person name="Podell S."/>
            <person name="Gaasterland T."/>
            <person name="Napoli C."/>
            <person name="Gendler K."/>
            <person name="Manuell A."/>
            <person name="Tai V."/>
            <person name="Vallon O."/>
            <person name="Piganeau G."/>
            <person name="Jancek S."/>
            <person name="Heijde M."/>
            <person name="Jabbari K."/>
            <person name="Bowler C."/>
            <person name="Lohr M."/>
            <person name="Robbens S."/>
            <person name="Werner G."/>
            <person name="Dubchak I."/>
            <person name="Pazour G.J."/>
            <person name="Ren Q."/>
            <person name="Paulsen I."/>
            <person name="Delwiche C."/>
            <person name="Schmutz J."/>
            <person name="Rokhsar D."/>
            <person name="Van de Peer Y."/>
            <person name="Moreau H."/>
            <person name="Grigoriev I.V."/>
        </authorList>
    </citation>
    <scope>NUCLEOTIDE SEQUENCE [LARGE SCALE GENOMIC DNA]</scope>
    <source>
        <strain evidence="1 2">CCE9901</strain>
    </source>
</reference>
<organism evidence="1 2">
    <name type="scientific">Ostreococcus lucimarinus (strain CCE9901)</name>
    <dbReference type="NCBI Taxonomy" id="436017"/>
    <lineage>
        <taxon>Eukaryota</taxon>
        <taxon>Viridiplantae</taxon>
        <taxon>Chlorophyta</taxon>
        <taxon>Mamiellophyceae</taxon>
        <taxon>Mamiellales</taxon>
        <taxon>Bathycoccaceae</taxon>
        <taxon>Ostreococcus</taxon>
    </lineage>
</organism>
<dbReference type="Gramene" id="ABO98871">
    <property type="protein sequence ID" value="ABO98871"/>
    <property type="gene ID" value="OSTLU_26704"/>
</dbReference>
<evidence type="ECO:0000313" key="1">
    <source>
        <dbReference type="EMBL" id="ABO98871.1"/>
    </source>
</evidence>
<dbReference type="GeneID" id="5004814"/>
<sequence>MAILLAGPAHAGEGGRLGLELKNGTGLAPGKYEQPFYDPRPVVTVQTDGPGDVTKDEARILPNRQIGPGACKLITGAPCVDFQSGK</sequence>
<proteinExistence type="predicted"/>
<evidence type="ECO:0000313" key="2">
    <source>
        <dbReference type="Proteomes" id="UP000001568"/>
    </source>
</evidence>
<protein>
    <submittedName>
        <fullName evidence="1">Uncharacterized protein</fullName>
    </submittedName>
</protein>